<evidence type="ECO:0000313" key="1">
    <source>
        <dbReference type="EMBL" id="MDX8047125.1"/>
    </source>
</evidence>
<keyword evidence="2" id="KW-1185">Reference proteome</keyword>
<sequence>MKLVFAHDHIFKQDQEGNYYTAGSFNNDVWKRYLKHFDDIIVTARLDRNKVSSENKFNRFDLPETSLVPIPSLSGPISQFANRSHAKKKLRKVIGESDALIARLPSETGNLAIQVAQELGKPYAVEVVACVWDALWNYGNIKAKMYAPVALAKMKKNVLEAPYVLYVTNEFLQKRYPTRGKSTNVSNVEIYDVEQSVLEKRIGRVIRDNNTIKIGMIGNLNNRIKGWDVAIKSFNILKQKGIEFEFHILGDGDKQKWIELAEKYGIEKNLHFHGVLPGGFPVFNWLDEMDIYVQPSFQEGLPRAVIEAMSRGCPVVGSTAGGIPELINKSCLHKPGDYQTMSRNILNLILNKEKSKDIAIENFNESKKYIKLLLDDKRSNFWEKFIKLEVYN</sequence>
<dbReference type="EMBL" id="JAWZSR010000009">
    <property type="protein sequence ID" value="MDX8047125.1"/>
    <property type="molecule type" value="Genomic_DNA"/>
</dbReference>
<organism evidence="1 2">
    <name type="scientific">Gracilibacillus pellucidus</name>
    <dbReference type="NCBI Taxonomy" id="3095368"/>
    <lineage>
        <taxon>Bacteria</taxon>
        <taxon>Bacillati</taxon>
        <taxon>Bacillota</taxon>
        <taxon>Bacilli</taxon>
        <taxon>Bacillales</taxon>
        <taxon>Bacillaceae</taxon>
        <taxon>Gracilibacillus</taxon>
    </lineage>
</organism>
<gene>
    <name evidence="1" type="ORF">SH601_14125</name>
</gene>
<name>A0ACC6M804_9BACI</name>
<dbReference type="EC" id="2.4.-.-" evidence="1"/>
<comment type="caution">
    <text evidence="1">The sequence shown here is derived from an EMBL/GenBank/DDBJ whole genome shotgun (WGS) entry which is preliminary data.</text>
</comment>
<protein>
    <submittedName>
        <fullName evidence="1">Glycosyltransferase</fullName>
        <ecNumber evidence="1">2.4.-.-</ecNumber>
    </submittedName>
</protein>
<accession>A0ACC6M804</accession>
<reference evidence="1" key="1">
    <citation type="submission" date="2023-11" db="EMBL/GenBank/DDBJ databases">
        <title>Gracilibacillus pellucida a moderately halophilic bacterium isolated from saline soil in Xinjiang province.</title>
        <authorList>
            <person name="Zhang Z."/>
            <person name="Tan F."/>
            <person name="Wang Y."/>
            <person name="Xia M."/>
        </authorList>
    </citation>
    <scope>NUCLEOTIDE SEQUENCE</scope>
    <source>
        <strain evidence="1">S3-1-1</strain>
    </source>
</reference>
<proteinExistence type="predicted"/>
<evidence type="ECO:0000313" key="2">
    <source>
        <dbReference type="Proteomes" id="UP001277972"/>
    </source>
</evidence>
<keyword evidence="1" id="KW-0808">Transferase</keyword>
<dbReference type="Proteomes" id="UP001277972">
    <property type="component" value="Unassembled WGS sequence"/>
</dbReference>
<keyword evidence="1" id="KW-0328">Glycosyltransferase</keyword>